<evidence type="ECO:0000313" key="3">
    <source>
        <dbReference type="Proteomes" id="UP000001070"/>
    </source>
</evidence>
<protein>
    <submittedName>
        <fullName evidence="2">GH22756</fullName>
    </submittedName>
</protein>
<evidence type="ECO:0000256" key="1">
    <source>
        <dbReference type="SAM" id="MobiDB-lite"/>
    </source>
</evidence>
<proteinExistence type="predicted"/>
<feature type="region of interest" description="Disordered" evidence="1">
    <location>
        <begin position="598"/>
        <end position="653"/>
    </location>
</feature>
<dbReference type="PhylomeDB" id="B4JWE0"/>
<dbReference type="EMBL" id="CH916375">
    <property type="protein sequence ID" value="EDV98278.1"/>
    <property type="molecule type" value="Genomic_DNA"/>
</dbReference>
<dbReference type="Proteomes" id="UP000001070">
    <property type="component" value="Unassembled WGS sequence"/>
</dbReference>
<sequence>MVVTSFYHSHQAIGFCQCWRPEVNNCGPDEDDRSYFETDIDDIANSLMRVMCICRLRPWEVKLTKDVIKRSFRHYEELRYRVDRVPRKRFNKENFLHDVGVEAGMNRMDGQLAYGITKRAFRAYFHGTGENGLRVQALAEQLKHREECMWLHAAKRTAEIFAAYAGLMYSEQMQYEKCIECVYKALYEELLSRFRYVDTCNCNPPEKSQSTVGDEKKAVHKAALDGLPNNTINTTSTAITTELFFNKLSMDVSKATSGSSMRAEYYVVAQAESVRSFGERRLREAQISKTTSSKGASERKRKKQKLVKCDCRQMVCGLERLSPVITAECSQGPYICRWLPYNEKEEQFLEHRVPCPPMDVLCPPCEHEERSCDEECTCTCQLCRCPFAYGEDDVEEEHAEKLSNSGVEDRDTDYCWLAPLRDFPRSETVSESSEATVEQEEEEDIVDPDACVCMCEYKRRSQPHLFTYLAPFKDEKSIPVVEEPVETVKRQGPPCGISWATYRCWNEPTNPADEQQLARQCRECPYISLLSAPQNVPQNPPKVAGITLDITVKTQHYPSPQSQRQSKVKSSKAGRSSVIVKRNTIAGLEMDMKTLENQKPNQPAAKSTPPATAAGARVSTAAPKTAATLRPAPAAASVPAAAATRATSQDDDKLTKEDILEMFGLNK</sequence>
<reference evidence="2 3" key="1">
    <citation type="journal article" date="2007" name="Nature">
        <title>Evolution of genes and genomes on the Drosophila phylogeny.</title>
        <authorList>
            <consortium name="Drosophila 12 Genomes Consortium"/>
            <person name="Clark A.G."/>
            <person name="Eisen M.B."/>
            <person name="Smith D.R."/>
            <person name="Bergman C.M."/>
            <person name="Oliver B."/>
            <person name="Markow T.A."/>
            <person name="Kaufman T.C."/>
            <person name="Kellis M."/>
            <person name="Gelbart W."/>
            <person name="Iyer V.N."/>
            <person name="Pollard D.A."/>
            <person name="Sackton T.B."/>
            <person name="Larracuente A.M."/>
            <person name="Singh N.D."/>
            <person name="Abad J.P."/>
            <person name="Abt D.N."/>
            <person name="Adryan B."/>
            <person name="Aguade M."/>
            <person name="Akashi H."/>
            <person name="Anderson W.W."/>
            <person name="Aquadro C.F."/>
            <person name="Ardell D.H."/>
            <person name="Arguello R."/>
            <person name="Artieri C.G."/>
            <person name="Barbash D.A."/>
            <person name="Barker D."/>
            <person name="Barsanti P."/>
            <person name="Batterham P."/>
            <person name="Batzoglou S."/>
            <person name="Begun D."/>
            <person name="Bhutkar A."/>
            <person name="Blanco E."/>
            <person name="Bosak S.A."/>
            <person name="Bradley R.K."/>
            <person name="Brand A.D."/>
            <person name="Brent M.R."/>
            <person name="Brooks A.N."/>
            <person name="Brown R.H."/>
            <person name="Butlin R.K."/>
            <person name="Caggese C."/>
            <person name="Calvi B.R."/>
            <person name="Bernardo de Carvalho A."/>
            <person name="Caspi A."/>
            <person name="Castrezana S."/>
            <person name="Celniker S.E."/>
            <person name="Chang J.L."/>
            <person name="Chapple C."/>
            <person name="Chatterji S."/>
            <person name="Chinwalla A."/>
            <person name="Civetta A."/>
            <person name="Clifton S.W."/>
            <person name="Comeron J.M."/>
            <person name="Costello J.C."/>
            <person name="Coyne J.A."/>
            <person name="Daub J."/>
            <person name="David R.G."/>
            <person name="Delcher A.L."/>
            <person name="Delehaunty K."/>
            <person name="Do C.B."/>
            <person name="Ebling H."/>
            <person name="Edwards K."/>
            <person name="Eickbush T."/>
            <person name="Evans J.D."/>
            <person name="Filipski A."/>
            <person name="Findeiss S."/>
            <person name="Freyhult E."/>
            <person name="Fulton L."/>
            <person name="Fulton R."/>
            <person name="Garcia A.C."/>
            <person name="Gardiner A."/>
            <person name="Garfield D.A."/>
            <person name="Garvin B.E."/>
            <person name="Gibson G."/>
            <person name="Gilbert D."/>
            <person name="Gnerre S."/>
            <person name="Godfrey J."/>
            <person name="Good R."/>
            <person name="Gotea V."/>
            <person name="Gravely B."/>
            <person name="Greenberg A.J."/>
            <person name="Griffiths-Jones S."/>
            <person name="Gross S."/>
            <person name="Guigo R."/>
            <person name="Gustafson E.A."/>
            <person name="Haerty W."/>
            <person name="Hahn M.W."/>
            <person name="Halligan D.L."/>
            <person name="Halpern A.L."/>
            <person name="Halter G.M."/>
            <person name="Han M.V."/>
            <person name="Heger A."/>
            <person name="Hillier L."/>
            <person name="Hinrichs A.S."/>
            <person name="Holmes I."/>
            <person name="Hoskins R.A."/>
            <person name="Hubisz M.J."/>
            <person name="Hultmark D."/>
            <person name="Huntley M.A."/>
            <person name="Jaffe D.B."/>
            <person name="Jagadeeshan S."/>
            <person name="Jeck W.R."/>
            <person name="Johnson J."/>
            <person name="Jones C.D."/>
            <person name="Jordan W.C."/>
            <person name="Karpen G.H."/>
            <person name="Kataoka E."/>
            <person name="Keightley P.D."/>
            <person name="Kheradpour P."/>
            <person name="Kirkness E.F."/>
            <person name="Koerich L.B."/>
            <person name="Kristiansen K."/>
            <person name="Kudrna D."/>
            <person name="Kulathinal R.J."/>
            <person name="Kumar S."/>
            <person name="Kwok R."/>
            <person name="Lander E."/>
            <person name="Langley C.H."/>
            <person name="Lapoint R."/>
            <person name="Lazzaro B.P."/>
            <person name="Lee S.J."/>
            <person name="Levesque L."/>
            <person name="Li R."/>
            <person name="Lin C.F."/>
            <person name="Lin M.F."/>
            <person name="Lindblad-Toh K."/>
            <person name="Llopart A."/>
            <person name="Long M."/>
            <person name="Low L."/>
            <person name="Lozovsky E."/>
            <person name="Lu J."/>
            <person name="Luo M."/>
            <person name="Machado C.A."/>
            <person name="Makalowski W."/>
            <person name="Marzo M."/>
            <person name="Matsuda M."/>
            <person name="Matzkin L."/>
            <person name="McAllister B."/>
            <person name="McBride C.S."/>
            <person name="McKernan B."/>
            <person name="McKernan K."/>
            <person name="Mendez-Lago M."/>
            <person name="Minx P."/>
            <person name="Mollenhauer M.U."/>
            <person name="Montooth K."/>
            <person name="Mount S.M."/>
            <person name="Mu X."/>
            <person name="Myers E."/>
            <person name="Negre B."/>
            <person name="Newfeld S."/>
            <person name="Nielsen R."/>
            <person name="Noor M.A."/>
            <person name="O'Grady P."/>
            <person name="Pachter L."/>
            <person name="Papaceit M."/>
            <person name="Parisi M.J."/>
            <person name="Parisi M."/>
            <person name="Parts L."/>
            <person name="Pedersen J.S."/>
            <person name="Pesole G."/>
            <person name="Phillippy A.M."/>
            <person name="Ponting C.P."/>
            <person name="Pop M."/>
            <person name="Porcelli D."/>
            <person name="Powell J.R."/>
            <person name="Prohaska S."/>
            <person name="Pruitt K."/>
            <person name="Puig M."/>
            <person name="Quesneville H."/>
            <person name="Ram K.R."/>
            <person name="Rand D."/>
            <person name="Rasmussen M.D."/>
            <person name="Reed L.K."/>
            <person name="Reenan R."/>
            <person name="Reily A."/>
            <person name="Remington K.A."/>
            <person name="Rieger T.T."/>
            <person name="Ritchie M.G."/>
            <person name="Robin C."/>
            <person name="Rogers Y.H."/>
            <person name="Rohde C."/>
            <person name="Rozas J."/>
            <person name="Rubenfield M.J."/>
            <person name="Ruiz A."/>
            <person name="Russo S."/>
            <person name="Salzberg S.L."/>
            <person name="Sanchez-Gracia A."/>
            <person name="Saranga D.J."/>
            <person name="Sato H."/>
            <person name="Schaeffer S.W."/>
            <person name="Schatz M.C."/>
            <person name="Schlenke T."/>
            <person name="Schwartz R."/>
            <person name="Segarra C."/>
            <person name="Singh R.S."/>
            <person name="Sirot L."/>
            <person name="Sirota M."/>
            <person name="Sisneros N.B."/>
            <person name="Smith C.D."/>
            <person name="Smith T.F."/>
            <person name="Spieth J."/>
            <person name="Stage D.E."/>
            <person name="Stark A."/>
            <person name="Stephan W."/>
            <person name="Strausberg R.L."/>
            <person name="Strempel S."/>
            <person name="Sturgill D."/>
            <person name="Sutton G."/>
            <person name="Sutton G.G."/>
            <person name="Tao W."/>
            <person name="Teichmann S."/>
            <person name="Tobari Y.N."/>
            <person name="Tomimura Y."/>
            <person name="Tsolas J.M."/>
            <person name="Valente V.L."/>
            <person name="Venter E."/>
            <person name="Venter J.C."/>
            <person name="Vicario S."/>
            <person name="Vieira F.G."/>
            <person name="Vilella A.J."/>
            <person name="Villasante A."/>
            <person name="Walenz B."/>
            <person name="Wang J."/>
            <person name="Wasserman M."/>
            <person name="Watts T."/>
            <person name="Wilson D."/>
            <person name="Wilson R.K."/>
            <person name="Wing R.A."/>
            <person name="Wolfner M.F."/>
            <person name="Wong A."/>
            <person name="Wong G.K."/>
            <person name="Wu C.I."/>
            <person name="Wu G."/>
            <person name="Yamamoto D."/>
            <person name="Yang H.P."/>
            <person name="Yang S.P."/>
            <person name="Yorke J.A."/>
            <person name="Yoshida K."/>
            <person name="Zdobnov E."/>
            <person name="Zhang P."/>
            <person name="Zhang Y."/>
            <person name="Zimin A.V."/>
            <person name="Baldwin J."/>
            <person name="Abdouelleil A."/>
            <person name="Abdulkadir J."/>
            <person name="Abebe A."/>
            <person name="Abera B."/>
            <person name="Abreu J."/>
            <person name="Acer S.C."/>
            <person name="Aftuck L."/>
            <person name="Alexander A."/>
            <person name="An P."/>
            <person name="Anderson E."/>
            <person name="Anderson S."/>
            <person name="Arachi H."/>
            <person name="Azer M."/>
            <person name="Bachantsang P."/>
            <person name="Barry A."/>
            <person name="Bayul T."/>
            <person name="Berlin A."/>
            <person name="Bessette D."/>
            <person name="Bloom T."/>
            <person name="Blye J."/>
            <person name="Boguslavskiy L."/>
            <person name="Bonnet C."/>
            <person name="Boukhgalter B."/>
            <person name="Bourzgui I."/>
            <person name="Brown A."/>
            <person name="Cahill P."/>
            <person name="Channer S."/>
            <person name="Cheshatsang Y."/>
            <person name="Chuda L."/>
            <person name="Citroen M."/>
            <person name="Collymore A."/>
            <person name="Cooke P."/>
            <person name="Costello M."/>
            <person name="D'Aco K."/>
            <person name="Daza R."/>
            <person name="De Haan G."/>
            <person name="DeGray S."/>
            <person name="DeMaso C."/>
            <person name="Dhargay N."/>
            <person name="Dooley K."/>
            <person name="Dooley E."/>
            <person name="Doricent M."/>
            <person name="Dorje P."/>
            <person name="Dorjee K."/>
            <person name="Dupes A."/>
            <person name="Elong R."/>
            <person name="Falk J."/>
            <person name="Farina A."/>
            <person name="Faro S."/>
            <person name="Ferguson D."/>
            <person name="Fisher S."/>
            <person name="Foley C.D."/>
            <person name="Franke A."/>
            <person name="Friedrich D."/>
            <person name="Gadbois L."/>
            <person name="Gearin G."/>
            <person name="Gearin C.R."/>
            <person name="Giannoukos G."/>
            <person name="Goode T."/>
            <person name="Graham J."/>
            <person name="Grandbois E."/>
            <person name="Grewal S."/>
            <person name="Gyaltsen K."/>
            <person name="Hafez N."/>
            <person name="Hagos B."/>
            <person name="Hall J."/>
            <person name="Henson C."/>
            <person name="Hollinger A."/>
            <person name="Honan T."/>
            <person name="Huard M.D."/>
            <person name="Hughes L."/>
            <person name="Hurhula B."/>
            <person name="Husby M.E."/>
            <person name="Kamat A."/>
            <person name="Kanga B."/>
            <person name="Kashin S."/>
            <person name="Khazanovich D."/>
            <person name="Kisner P."/>
            <person name="Lance K."/>
            <person name="Lara M."/>
            <person name="Lee W."/>
            <person name="Lennon N."/>
            <person name="Letendre F."/>
            <person name="LeVine R."/>
            <person name="Lipovsky A."/>
            <person name="Liu X."/>
            <person name="Liu J."/>
            <person name="Liu S."/>
            <person name="Lokyitsang T."/>
            <person name="Lokyitsang Y."/>
            <person name="Lubonja R."/>
            <person name="Lui A."/>
            <person name="MacDonald P."/>
            <person name="Magnisalis V."/>
            <person name="Maru K."/>
            <person name="Matthews C."/>
            <person name="McCusker W."/>
            <person name="McDonough S."/>
            <person name="Mehta T."/>
            <person name="Meldrim J."/>
            <person name="Meneus L."/>
            <person name="Mihai O."/>
            <person name="Mihalev A."/>
            <person name="Mihova T."/>
            <person name="Mittelman R."/>
            <person name="Mlenga V."/>
            <person name="Montmayeur A."/>
            <person name="Mulrain L."/>
            <person name="Navidi A."/>
            <person name="Naylor J."/>
            <person name="Negash T."/>
            <person name="Nguyen T."/>
            <person name="Nguyen N."/>
            <person name="Nicol R."/>
            <person name="Norbu C."/>
            <person name="Norbu N."/>
            <person name="Novod N."/>
            <person name="O'Neill B."/>
            <person name="Osman S."/>
            <person name="Markiewicz E."/>
            <person name="Oyono O.L."/>
            <person name="Patti C."/>
            <person name="Phunkhang P."/>
            <person name="Pierre F."/>
            <person name="Priest M."/>
            <person name="Raghuraman S."/>
            <person name="Rege F."/>
            <person name="Reyes R."/>
            <person name="Rise C."/>
            <person name="Rogov P."/>
            <person name="Ross K."/>
            <person name="Ryan E."/>
            <person name="Settipalli S."/>
            <person name="Shea T."/>
            <person name="Sherpa N."/>
            <person name="Shi L."/>
            <person name="Shih D."/>
            <person name="Sparrow T."/>
            <person name="Spaulding J."/>
            <person name="Stalker J."/>
            <person name="Stange-Thomann N."/>
            <person name="Stavropoulos S."/>
            <person name="Stone C."/>
            <person name="Strader C."/>
            <person name="Tesfaye S."/>
            <person name="Thomson T."/>
            <person name="Thoulutsang Y."/>
            <person name="Thoulutsang D."/>
            <person name="Topham K."/>
            <person name="Topping I."/>
            <person name="Tsamla T."/>
            <person name="Vassiliev H."/>
            <person name="Vo A."/>
            <person name="Wangchuk T."/>
            <person name="Wangdi T."/>
            <person name="Weiand M."/>
            <person name="Wilkinson J."/>
            <person name="Wilson A."/>
            <person name="Yadav S."/>
            <person name="Young G."/>
            <person name="Yu Q."/>
            <person name="Zembek L."/>
            <person name="Zhong D."/>
            <person name="Zimmer A."/>
            <person name="Zwirko Z."/>
            <person name="Jaffe D.B."/>
            <person name="Alvarez P."/>
            <person name="Brockman W."/>
            <person name="Butler J."/>
            <person name="Chin C."/>
            <person name="Gnerre S."/>
            <person name="Grabherr M."/>
            <person name="Kleber M."/>
            <person name="Mauceli E."/>
            <person name="MacCallum I."/>
        </authorList>
    </citation>
    <scope>NUCLEOTIDE SEQUENCE [LARGE SCALE GENOMIC DNA]</scope>
    <source>
        <strain evidence="3">Tucson 15287-2541.00</strain>
    </source>
</reference>
<dbReference type="eggNOG" id="ENOG502TCWR">
    <property type="taxonomic scope" value="Eukaryota"/>
</dbReference>
<organism evidence="3">
    <name type="scientific">Drosophila grimshawi</name>
    <name type="common">Hawaiian fruit fly</name>
    <name type="synonym">Idiomyia grimshawi</name>
    <dbReference type="NCBI Taxonomy" id="7222"/>
    <lineage>
        <taxon>Eukaryota</taxon>
        <taxon>Metazoa</taxon>
        <taxon>Ecdysozoa</taxon>
        <taxon>Arthropoda</taxon>
        <taxon>Hexapoda</taxon>
        <taxon>Insecta</taxon>
        <taxon>Pterygota</taxon>
        <taxon>Neoptera</taxon>
        <taxon>Endopterygota</taxon>
        <taxon>Diptera</taxon>
        <taxon>Brachycera</taxon>
        <taxon>Muscomorpha</taxon>
        <taxon>Ephydroidea</taxon>
        <taxon>Drosophilidae</taxon>
        <taxon>Drosophila</taxon>
        <taxon>Hawaiian Drosophila</taxon>
    </lineage>
</organism>
<dbReference type="OMA" id="NCPHLRC"/>
<keyword evidence="3" id="KW-1185">Reference proteome</keyword>
<dbReference type="InParanoid" id="B4JWE0"/>
<dbReference type="STRING" id="7222.B4JWE0"/>
<feature type="compositionally biased region" description="Low complexity" evidence="1">
    <location>
        <begin position="603"/>
        <end position="647"/>
    </location>
</feature>
<feature type="region of interest" description="Disordered" evidence="1">
    <location>
        <begin position="556"/>
        <end position="576"/>
    </location>
</feature>
<dbReference type="KEGG" id="dgr:6569070"/>
<dbReference type="OrthoDB" id="7883648at2759"/>
<name>B4JWE0_DROGR</name>
<gene>
    <name evidence="2" type="primary">Dgri\GH22756</name>
    <name evidence="2" type="ORF">Dgri_GH22756</name>
</gene>
<dbReference type="AlphaFoldDB" id="B4JWE0"/>
<dbReference type="HOGENOM" id="CLU_431663_0_0_1"/>
<accession>B4JWE0</accession>
<evidence type="ECO:0000313" key="2">
    <source>
        <dbReference type="EMBL" id="EDV98278.1"/>
    </source>
</evidence>